<accession>A0A2H0VHJ8</accession>
<evidence type="ECO:0000256" key="2">
    <source>
        <dbReference type="PIRSR" id="PIRSR001359-3"/>
    </source>
</evidence>
<proteinExistence type="predicted"/>
<dbReference type="Proteomes" id="UP000230776">
    <property type="component" value="Unassembled WGS sequence"/>
</dbReference>
<gene>
    <name evidence="3" type="ORF">COT88_00765</name>
</gene>
<reference evidence="4" key="1">
    <citation type="submission" date="2017-09" db="EMBL/GenBank/DDBJ databases">
        <title>Depth-based differentiation of microbial function through sediment-hosted aquifers and enrichment of novel symbionts in the deep terrestrial subsurface.</title>
        <authorList>
            <person name="Probst A.J."/>
            <person name="Ladd B."/>
            <person name="Jarett J.K."/>
            <person name="Geller-Mcgrath D.E."/>
            <person name="Sieber C.M.K."/>
            <person name="Emerson J.B."/>
            <person name="Anantharaman K."/>
            <person name="Thomas B.C."/>
            <person name="Malmstrom R."/>
            <person name="Stieglmeier M."/>
            <person name="Klingl A."/>
            <person name="Woyke T."/>
            <person name="Ryan C.M."/>
            <person name="Banfield J.F."/>
        </authorList>
    </citation>
    <scope>NUCLEOTIDE SEQUENCE [LARGE SCALE GENOMIC DNA]</scope>
</reference>
<dbReference type="InterPro" id="IPR013785">
    <property type="entry name" value="Aldolase_TIM"/>
</dbReference>
<dbReference type="AlphaFoldDB" id="A0A2H0VHJ8"/>
<evidence type="ECO:0000313" key="3">
    <source>
        <dbReference type="EMBL" id="PIR98585.1"/>
    </source>
</evidence>
<comment type="caution">
    <text evidence="3">The sequence shown here is derived from an EMBL/GenBank/DDBJ whole genome shotgun (WGS) entry which is preliminary data.</text>
</comment>
<keyword evidence="2" id="KW-0862">Zinc</keyword>
<feature type="binding site" evidence="2">
    <location>
        <position position="80"/>
    </location>
    <ligand>
        <name>Zn(2+)</name>
        <dbReference type="ChEBI" id="CHEBI:29105"/>
        <label>1</label>
        <note>catalytic</note>
    </ligand>
</feature>
<feature type="binding site" evidence="2">
    <location>
        <position position="101"/>
    </location>
    <ligand>
        <name>Zn(2+)</name>
        <dbReference type="ChEBI" id="CHEBI:29105"/>
        <label>2</label>
    </ligand>
</feature>
<name>A0A2H0VHJ8_9BACT</name>
<evidence type="ECO:0000256" key="1">
    <source>
        <dbReference type="PIRSR" id="PIRSR001359-1"/>
    </source>
</evidence>
<comment type="cofactor">
    <cofactor evidence="2">
        <name>Zn(2+)</name>
        <dbReference type="ChEBI" id="CHEBI:29105"/>
    </cofactor>
    <text evidence="2">Binds 2 Zn(2+) ions per subunit. One is catalytic and the other provides a structural contribution.</text>
</comment>
<dbReference type="PIRSF" id="PIRSF001359">
    <property type="entry name" value="F_bP_aldolase_II"/>
    <property type="match status" value="1"/>
</dbReference>
<dbReference type="InterPro" id="IPR000771">
    <property type="entry name" value="FBA_II"/>
</dbReference>
<organism evidence="3 4">
    <name type="scientific">Candidatus Colwellbacteria bacterium CG10_big_fil_rev_8_21_14_0_10_41_28</name>
    <dbReference type="NCBI Taxonomy" id="1974539"/>
    <lineage>
        <taxon>Bacteria</taxon>
        <taxon>Candidatus Colwelliibacteriota</taxon>
    </lineage>
</organism>
<dbReference type="PANTHER" id="PTHR30304:SF0">
    <property type="entry name" value="D-TAGATOSE-1,6-BISPHOSPHATE ALDOLASE SUBUNIT GATY-RELATED"/>
    <property type="match status" value="1"/>
</dbReference>
<feature type="active site" description="Proton donor" evidence="1">
    <location>
        <position position="79"/>
    </location>
</feature>
<dbReference type="GO" id="GO:0005975">
    <property type="term" value="P:carbohydrate metabolic process"/>
    <property type="evidence" value="ECO:0007669"/>
    <property type="project" value="InterPro"/>
</dbReference>
<dbReference type="EMBL" id="PFAG01000010">
    <property type="protein sequence ID" value="PIR98585.1"/>
    <property type="molecule type" value="Genomic_DNA"/>
</dbReference>
<sequence>MTLKEALDQAREGKRALGHFNISDIAAFRAIVRAAGELKVPILIGTSEGEAEFVDMDVAAAMVKDAREETGQDIFLNADHFRDLDKAKMAAKAGYDSIIYDGAKLSHEENTVKTKEAAIAIREINPNILVEGEIGYIGESSKLLDALPEGAQIDEGALPTVEEVKRYVDETGVDLIAPAVGNIHGKFKGAPNPDLKIDLIRGIRAATDVHIILHGGSGVSDEDFRAAIEAGVSAVHINTEIRIAWKKGMERALSDEEQIAPYKIFPEAEEAVYEVVLKRLKLFSGLV</sequence>
<dbReference type="PANTHER" id="PTHR30304">
    <property type="entry name" value="D-TAGATOSE-1,6-BISPHOSPHATE ALDOLASE"/>
    <property type="match status" value="1"/>
</dbReference>
<feature type="binding site" evidence="2">
    <location>
        <position position="214"/>
    </location>
    <ligand>
        <name>Zn(2+)</name>
        <dbReference type="ChEBI" id="CHEBI:29105"/>
        <label>1</label>
        <note>catalytic</note>
    </ligand>
</feature>
<dbReference type="GO" id="GO:0008270">
    <property type="term" value="F:zinc ion binding"/>
    <property type="evidence" value="ECO:0007669"/>
    <property type="project" value="InterPro"/>
</dbReference>
<feature type="binding site" evidence="2">
    <location>
        <position position="184"/>
    </location>
    <ligand>
        <name>Zn(2+)</name>
        <dbReference type="ChEBI" id="CHEBI:29105"/>
        <label>1</label>
        <note>catalytic</note>
    </ligand>
</feature>
<dbReference type="GO" id="GO:0016832">
    <property type="term" value="F:aldehyde-lyase activity"/>
    <property type="evidence" value="ECO:0007669"/>
    <property type="project" value="InterPro"/>
</dbReference>
<protein>
    <submittedName>
        <fullName evidence="3">Tagatose-bisphosphate aldolase</fullName>
    </submittedName>
</protein>
<evidence type="ECO:0000313" key="4">
    <source>
        <dbReference type="Proteomes" id="UP000230776"/>
    </source>
</evidence>
<keyword evidence="2" id="KW-0479">Metal-binding</keyword>
<dbReference type="SUPFAM" id="SSF51569">
    <property type="entry name" value="Aldolase"/>
    <property type="match status" value="1"/>
</dbReference>
<dbReference type="Pfam" id="PF01116">
    <property type="entry name" value="F_bP_aldolase"/>
    <property type="match status" value="1"/>
</dbReference>
<dbReference type="InterPro" id="IPR050246">
    <property type="entry name" value="Class_II_FBP_aldolase"/>
</dbReference>
<feature type="binding site" evidence="2">
    <location>
        <position position="133"/>
    </location>
    <ligand>
        <name>Zn(2+)</name>
        <dbReference type="ChEBI" id="CHEBI:29105"/>
        <label>2</label>
    </ligand>
</feature>
<dbReference type="Gene3D" id="3.20.20.70">
    <property type="entry name" value="Aldolase class I"/>
    <property type="match status" value="1"/>
</dbReference>